<evidence type="ECO:0000256" key="4">
    <source>
        <dbReference type="ARBA" id="ARBA00022679"/>
    </source>
</evidence>
<comment type="function">
    <text evidence="7">Catalyzes the formation of 4-diphosphocytidyl-2-C-methyl-D-erythritol from CTP and 2-C-methyl-D-erythritol 4-phosphate (MEP).</text>
</comment>
<feature type="site" description="Positions MEP for the nucleophilic attack" evidence="7">
    <location>
        <position position="212"/>
    </location>
</feature>
<reference evidence="8 9" key="1">
    <citation type="journal article" date="2012" name="J. Bacteriol.">
        <title>Genome Sequence of Extracellular-Protease-Producing Alishewanella jeotgali Isolated from Traditional Korean Fermented Seafood.</title>
        <authorList>
            <person name="Jung J."/>
            <person name="Chun J."/>
            <person name="Park W."/>
        </authorList>
    </citation>
    <scope>NUCLEOTIDE SEQUENCE [LARGE SCALE GENOMIC DNA]</scope>
    <source>
        <strain evidence="8 9">KCTC 22429</strain>
    </source>
</reference>
<evidence type="ECO:0000256" key="5">
    <source>
        <dbReference type="ARBA" id="ARBA00022695"/>
    </source>
</evidence>
<dbReference type="AlphaFoldDB" id="H3ZH31"/>
<evidence type="ECO:0000256" key="1">
    <source>
        <dbReference type="ARBA" id="ARBA00001282"/>
    </source>
</evidence>
<protein>
    <recommendedName>
        <fullName evidence="7">2-C-methyl-D-erythritol 4-phosphate cytidylyltransferase</fullName>
        <ecNumber evidence="7">2.7.7.60</ecNumber>
    </recommendedName>
    <alternativeName>
        <fullName evidence="7">4-diphosphocytidyl-2C-methyl-D-erythritol synthase</fullName>
    </alternativeName>
    <alternativeName>
        <fullName evidence="7">MEP cytidylyltransferase</fullName>
        <shortName evidence="7">MCT</shortName>
    </alternativeName>
</protein>
<evidence type="ECO:0000313" key="9">
    <source>
        <dbReference type="Proteomes" id="UP000012046"/>
    </source>
</evidence>
<dbReference type="PANTHER" id="PTHR32125">
    <property type="entry name" value="2-C-METHYL-D-ERYTHRITOL 4-PHOSPHATE CYTIDYLYLTRANSFERASE, CHLOROPLASTIC"/>
    <property type="match status" value="1"/>
</dbReference>
<keyword evidence="5 7" id="KW-0548">Nucleotidyltransferase</keyword>
<organism evidence="8 9">
    <name type="scientific">Alishewanella jeotgali KCTC 22429</name>
    <dbReference type="NCBI Taxonomy" id="1129374"/>
    <lineage>
        <taxon>Bacteria</taxon>
        <taxon>Pseudomonadati</taxon>
        <taxon>Pseudomonadota</taxon>
        <taxon>Gammaproteobacteria</taxon>
        <taxon>Alteromonadales</taxon>
        <taxon>Alteromonadaceae</taxon>
        <taxon>Alishewanella</taxon>
    </lineage>
</organism>
<dbReference type="Proteomes" id="UP000012046">
    <property type="component" value="Unassembled WGS sequence"/>
</dbReference>
<dbReference type="PANTHER" id="PTHR32125:SF4">
    <property type="entry name" value="2-C-METHYL-D-ERYTHRITOL 4-PHOSPHATE CYTIDYLYLTRANSFERASE, CHLOROPLASTIC"/>
    <property type="match status" value="1"/>
</dbReference>
<keyword evidence="9" id="KW-1185">Reference proteome</keyword>
<dbReference type="InterPro" id="IPR029044">
    <property type="entry name" value="Nucleotide-diphossugar_trans"/>
</dbReference>
<evidence type="ECO:0000256" key="7">
    <source>
        <dbReference type="HAMAP-Rule" id="MF_00108"/>
    </source>
</evidence>
<dbReference type="UniPathway" id="UPA00056">
    <property type="reaction ID" value="UER00093"/>
</dbReference>
<proteinExistence type="inferred from homology"/>
<comment type="similarity">
    <text evidence="3 7">Belongs to the IspD/TarI cytidylyltransferase family. IspD subfamily.</text>
</comment>
<dbReference type="Gene3D" id="3.90.550.10">
    <property type="entry name" value="Spore Coat Polysaccharide Biosynthesis Protein SpsA, Chain A"/>
    <property type="match status" value="1"/>
</dbReference>
<comment type="pathway">
    <text evidence="2 7">Isoprenoid biosynthesis; isopentenyl diphosphate biosynthesis via DXP pathway; isopentenyl diphosphate from 1-deoxy-D-xylulose 5-phosphate: step 2/6.</text>
</comment>
<dbReference type="GO" id="GO:0019288">
    <property type="term" value="P:isopentenyl diphosphate biosynthetic process, methylerythritol 4-phosphate pathway"/>
    <property type="evidence" value="ECO:0007669"/>
    <property type="project" value="UniProtKB-UniRule"/>
</dbReference>
<dbReference type="InterPro" id="IPR018294">
    <property type="entry name" value="ISPD_synthase_CS"/>
</dbReference>
<dbReference type="CDD" id="cd02516">
    <property type="entry name" value="CDP-ME_synthetase"/>
    <property type="match status" value="1"/>
</dbReference>
<dbReference type="HAMAP" id="MF_00108">
    <property type="entry name" value="IspD"/>
    <property type="match status" value="1"/>
</dbReference>
<dbReference type="SUPFAM" id="SSF53448">
    <property type="entry name" value="Nucleotide-diphospho-sugar transferases"/>
    <property type="match status" value="1"/>
</dbReference>
<dbReference type="InterPro" id="IPR001228">
    <property type="entry name" value="IspD"/>
</dbReference>
<accession>H3ZH31</accession>
<dbReference type="PATRIC" id="fig|1129374.4.peg.2664"/>
<gene>
    <name evidence="7" type="primary">ispD</name>
    <name evidence="8" type="ORF">AJE_13420</name>
</gene>
<keyword evidence="6 7" id="KW-0414">Isoprene biosynthesis</keyword>
<name>H3ZH31_9ALTE</name>
<dbReference type="STRING" id="1129374.AJE_13420"/>
<dbReference type="InterPro" id="IPR034683">
    <property type="entry name" value="IspD/TarI"/>
</dbReference>
<dbReference type="Pfam" id="PF01128">
    <property type="entry name" value="IspD"/>
    <property type="match status" value="1"/>
</dbReference>
<feature type="site" description="Transition state stabilizer" evidence="7">
    <location>
        <position position="21"/>
    </location>
</feature>
<dbReference type="NCBIfam" id="TIGR00453">
    <property type="entry name" value="ispD"/>
    <property type="match status" value="1"/>
</dbReference>
<feature type="site" description="Transition state stabilizer" evidence="7">
    <location>
        <position position="28"/>
    </location>
</feature>
<dbReference type="InterPro" id="IPR050088">
    <property type="entry name" value="IspD/TarI_cytidylyltransf_bact"/>
</dbReference>
<dbReference type="FunFam" id="3.90.550.10:FF:000003">
    <property type="entry name" value="2-C-methyl-D-erythritol 4-phosphate cytidylyltransferase"/>
    <property type="match status" value="1"/>
</dbReference>
<dbReference type="PROSITE" id="PS01295">
    <property type="entry name" value="ISPD"/>
    <property type="match status" value="1"/>
</dbReference>
<dbReference type="eggNOG" id="COG1211">
    <property type="taxonomic scope" value="Bacteria"/>
</dbReference>
<dbReference type="RefSeq" id="WP_008607267.1">
    <property type="nucleotide sequence ID" value="NZ_AHTH01000045.1"/>
</dbReference>
<evidence type="ECO:0000256" key="2">
    <source>
        <dbReference type="ARBA" id="ARBA00004787"/>
    </source>
</evidence>
<evidence type="ECO:0000256" key="3">
    <source>
        <dbReference type="ARBA" id="ARBA00009789"/>
    </source>
</evidence>
<comment type="catalytic activity">
    <reaction evidence="1 7">
        <text>2-C-methyl-D-erythritol 4-phosphate + CTP + H(+) = 4-CDP-2-C-methyl-D-erythritol + diphosphate</text>
        <dbReference type="Rhea" id="RHEA:13429"/>
        <dbReference type="ChEBI" id="CHEBI:15378"/>
        <dbReference type="ChEBI" id="CHEBI:33019"/>
        <dbReference type="ChEBI" id="CHEBI:37563"/>
        <dbReference type="ChEBI" id="CHEBI:57823"/>
        <dbReference type="ChEBI" id="CHEBI:58262"/>
        <dbReference type="EC" id="2.7.7.60"/>
    </reaction>
</comment>
<dbReference type="GO" id="GO:0050518">
    <property type="term" value="F:2-C-methyl-D-erythritol 4-phosphate cytidylyltransferase activity"/>
    <property type="evidence" value="ECO:0007669"/>
    <property type="project" value="UniProtKB-UniRule"/>
</dbReference>
<evidence type="ECO:0000313" key="8">
    <source>
        <dbReference type="EMBL" id="EHR40174.1"/>
    </source>
</evidence>
<comment type="caution">
    <text evidence="8">The sequence shown here is derived from an EMBL/GenBank/DDBJ whole genome shotgun (WGS) entry which is preliminary data.</text>
</comment>
<dbReference type="EC" id="2.7.7.60" evidence="7"/>
<feature type="site" description="Positions MEP for the nucleophilic attack" evidence="7">
    <location>
        <position position="156"/>
    </location>
</feature>
<evidence type="ECO:0000256" key="6">
    <source>
        <dbReference type="ARBA" id="ARBA00023229"/>
    </source>
</evidence>
<sequence>MAVQAFPAIAAVIPAAGVGQRMQADKPKQYLRLHGKTVLEHSVRPLLALEAVTACYLALSEQDPYFAATGLTDPRIVRVNGGSERVHSVFNALQQIDAARYPWVLVHDAARPLVRVSDIQLLIERCLAAGHGGILATPVRDTMKRGRQQVNCTVDRTDLWHALTPQFFPTAALRQAIAGALAAGVAVTDEASAMEWAQQPVLLVEGHSDNLKITRPADLQLAAFYLEQPR</sequence>
<keyword evidence="4 7" id="KW-0808">Transferase</keyword>
<dbReference type="EMBL" id="AHTH01000045">
    <property type="protein sequence ID" value="EHR40174.1"/>
    <property type="molecule type" value="Genomic_DNA"/>
</dbReference>